<dbReference type="SMART" id="SM00369">
    <property type="entry name" value="LRR_TYP"/>
    <property type="match status" value="3"/>
</dbReference>
<dbReference type="GO" id="GO:0016874">
    <property type="term" value="F:ligase activity"/>
    <property type="evidence" value="ECO:0007669"/>
    <property type="project" value="UniProtKB-KW"/>
</dbReference>
<name>A0A1S2UDG9_9PSED</name>
<keyword evidence="6" id="KW-0832">Ubl conjugation</keyword>
<dbReference type="GO" id="GO:0005576">
    <property type="term" value="C:extracellular region"/>
    <property type="evidence" value="ECO:0007669"/>
    <property type="project" value="UniProtKB-UniRule"/>
</dbReference>
<dbReference type="GO" id="GO:0016567">
    <property type="term" value="P:protein ubiquitination"/>
    <property type="evidence" value="ECO:0007669"/>
    <property type="project" value="InterPro"/>
</dbReference>
<dbReference type="GO" id="GO:0061630">
    <property type="term" value="F:ubiquitin protein ligase activity"/>
    <property type="evidence" value="ECO:0007669"/>
    <property type="project" value="UniProtKB-EC"/>
</dbReference>
<comment type="similarity">
    <text evidence="6">Belongs to the LRR-containing bacterial E3 ligase family.</text>
</comment>
<protein>
    <recommendedName>
        <fullName evidence="2">RING-type E3 ubiquitin transferase</fullName>
        <ecNumber evidence="2">2.3.2.27</ecNumber>
    </recommendedName>
</protein>
<evidence type="ECO:0000256" key="5">
    <source>
        <dbReference type="ARBA" id="ARBA00023026"/>
    </source>
</evidence>
<evidence type="ECO:0000313" key="10">
    <source>
        <dbReference type="Proteomes" id="UP000181661"/>
    </source>
</evidence>
<keyword evidence="6" id="KW-0808">Transferase</keyword>
<dbReference type="PROSITE" id="PS52053">
    <property type="entry name" value="NEL"/>
    <property type="match status" value="1"/>
</dbReference>
<evidence type="ECO:0000259" key="7">
    <source>
        <dbReference type="PROSITE" id="PS52053"/>
    </source>
</evidence>
<dbReference type="InterPro" id="IPR046673">
    <property type="entry name" value="ToxA_N"/>
</dbReference>
<keyword evidence="3" id="KW-0433">Leucine-rich repeat</keyword>
<dbReference type="InterPro" id="IPR029487">
    <property type="entry name" value="NEL_dom"/>
</dbReference>
<evidence type="ECO:0000256" key="1">
    <source>
        <dbReference type="ARBA" id="ARBA00000900"/>
    </source>
</evidence>
<evidence type="ECO:0000256" key="6">
    <source>
        <dbReference type="PROSITE-ProRule" id="PRU01398"/>
    </source>
</evidence>
<keyword evidence="11" id="KW-1185">Reference proteome</keyword>
<dbReference type="PANTHER" id="PTHR48051:SF45">
    <property type="entry name" value="LEUCINE-RICH REPEAT PROTEIN SHOC-2-LIKE"/>
    <property type="match status" value="1"/>
</dbReference>
<dbReference type="InterPro" id="IPR050216">
    <property type="entry name" value="LRR_domain-containing"/>
</dbReference>
<evidence type="ECO:0000256" key="2">
    <source>
        <dbReference type="ARBA" id="ARBA00012483"/>
    </source>
</evidence>
<evidence type="ECO:0000256" key="3">
    <source>
        <dbReference type="ARBA" id="ARBA00022614"/>
    </source>
</evidence>
<dbReference type="InterPro" id="IPR003591">
    <property type="entry name" value="Leu-rich_rpt_typical-subtyp"/>
</dbReference>
<comment type="caution">
    <text evidence="8">The sequence shown here is derived from an EMBL/GenBank/DDBJ whole genome shotgun (WGS) entry which is preliminary data.</text>
</comment>
<feature type="active site" description="Glycyl thioester intermediate" evidence="6">
    <location>
        <position position="1372"/>
    </location>
</feature>
<dbReference type="Proteomes" id="UP000182179">
    <property type="component" value="Unassembled WGS sequence"/>
</dbReference>
<organism evidence="8 10">
    <name type="scientific">Pseudomonas costantinii</name>
    <dbReference type="NCBI Taxonomy" id="168469"/>
    <lineage>
        <taxon>Bacteria</taxon>
        <taxon>Pseudomonadati</taxon>
        <taxon>Pseudomonadota</taxon>
        <taxon>Gammaproteobacteria</taxon>
        <taxon>Pseudomonadales</taxon>
        <taxon>Pseudomonadaceae</taxon>
        <taxon>Pseudomonas</taxon>
    </lineage>
</organism>
<comment type="PTM">
    <text evidence="6">Ubiquitinated in the presence of host E1 ubiquitin-activating enzyme, E2 ubiquitin-conjugating enzyme and ubiquitin.</text>
</comment>
<dbReference type="Gene3D" id="1.20.58.360">
    <property type="entry name" value="Shigella T3SS effector IpaH defines"/>
    <property type="match status" value="1"/>
</dbReference>
<evidence type="ECO:0000313" key="9">
    <source>
        <dbReference type="EMBL" id="SEE24487.1"/>
    </source>
</evidence>
<dbReference type="OrthoDB" id="1467561at2"/>
<evidence type="ECO:0000313" key="11">
    <source>
        <dbReference type="Proteomes" id="UP000182179"/>
    </source>
</evidence>
<dbReference type="Proteomes" id="UP000181661">
    <property type="component" value="Unassembled WGS sequence"/>
</dbReference>
<evidence type="ECO:0000256" key="4">
    <source>
        <dbReference type="ARBA" id="ARBA00022737"/>
    </source>
</evidence>
<dbReference type="Pfam" id="PF00560">
    <property type="entry name" value="LRR_1"/>
    <property type="match status" value="1"/>
</dbReference>
<reference evidence="8 10" key="1">
    <citation type="submission" date="2016-08" db="EMBL/GenBank/DDBJ databases">
        <title>Draft genome sequence of Pseudomonas costantinii LMG 22119, type strain isolated from cultivated mushroom (Agaricus bisporus) sporophores.</title>
        <authorList>
            <person name="Tambong J.T."/>
        </authorList>
    </citation>
    <scope>NUCLEOTIDE SEQUENCE [LARGE SCALE GENOMIC DNA]</scope>
    <source>
        <strain evidence="8 10">LMG 22119</strain>
    </source>
</reference>
<keyword evidence="9" id="KW-0436">Ligase</keyword>
<reference evidence="9 11" key="2">
    <citation type="submission" date="2016-10" db="EMBL/GenBank/DDBJ databases">
        <authorList>
            <person name="Varghese N."/>
            <person name="Submissions S."/>
        </authorList>
    </citation>
    <scope>NUCLEOTIDE SEQUENCE [LARGE SCALE GENOMIC DNA]</scope>
    <source>
        <strain evidence="9 11">BS2773</strain>
    </source>
</reference>
<comment type="catalytic activity">
    <reaction evidence="1">
        <text>S-ubiquitinyl-[E2 ubiquitin-conjugating enzyme]-L-cysteine + [acceptor protein]-L-lysine = [E2 ubiquitin-conjugating enzyme]-L-cysteine + N(6)-ubiquitinyl-[acceptor protein]-L-lysine.</text>
        <dbReference type="EC" id="2.3.2.27"/>
    </reaction>
</comment>
<dbReference type="EC" id="2.3.2.27" evidence="2"/>
<dbReference type="PANTHER" id="PTHR48051">
    <property type="match status" value="1"/>
</dbReference>
<dbReference type="InterPro" id="IPR032675">
    <property type="entry name" value="LRR_dom_sf"/>
</dbReference>
<dbReference type="Gene3D" id="3.80.10.10">
    <property type="entry name" value="Ribonuclease Inhibitor"/>
    <property type="match status" value="1"/>
</dbReference>
<keyword evidence="5" id="KW-0843">Virulence</keyword>
<sequence>MPTPRVPDKGPHYSLIKERAPSWLLGTSWARAQALSTTRLSIEPWHHRASAALKQANAQAWVTQNNVDERLKAVQDVYAFAEPLLIDALKKHYAFEENVRDTYLFLHIAKGTVIKGTASRTVSLLDAAVQNFSNRETFTDSSSYITRPDARGHFMIKPFKHQVSIAQFIALCRKLDLGAQYQRHVRQHLLPAELKAPLIASQQAALGLAAHIALARGDIEPGQFHLLQRTLKGERGIMQFYELKMMDTVLTGILLIAADLGSSTFITPVLAYTPHDPVAPIQHYTSTVALIKALREKLRDTNYQRFFSQFVDQQQRAHFFNGLGGAHVPFGALRIDGDLWTYRYQRSLDKVLNDARVLAVSTADSDSRARWAWWDSVSGALEEIFNAALLVVTPFVPFLGELMLAYTAYQLLDEVVEGVVDLAEGLAVEAAENLVGVVSDVVQLGAFGVAGHLVPSLFVNQLKAVKVNGQARLWNPDLRPYAQKDFALPGNTTPDDLGLHAHAGQHILPLDGEHYAVTLDPESGAHRIRHPTRADAYAPYLEHNGQGAWTHEAETPRTWDTPQLMRRLGHSVQDLNDAQLDQVRTLSGTEHAVLRAMHADNTPPPPLLTDSLKRFRLNEEARQLPERIRTGKPADEHTYWSAQMATELPGWPQDLAIRIYEGPATHGDSLLYGANEPTRTLHITRQDLNAGKLPERLLEVLDEAEQRSVLNTLPSEHLARIDALRQRMADQLASHHRQVLDYLYNNSEYLTHAEEVLVRQAVPGLPKSLIQRLLQQARPDELQIMKEHQRLPLRLKNQATELLIHSRATHAYEGFYHPALMTADSEQLLLNTLKLHSDAFGSQRVEVRKQSYLGDLRATAGPGNAREVRVLVRDDNGQYEVQDDQRNRLHPATDFYSAVLLTLPADTLAARDGASLRTWLMTLLAPIEERRTTLAAAPPPERKTETLLQKPRFKWASKLLGITPPTVEERVKALYPRLRADKVLERVQTYSSAEGEPVLRALEREKKALARELDNWIKAPTQRHEGNITRQEEERMVRVQLARALRQSWENATCGYVDNFGERQSGAHLNLEGWPLGQYLKTMPGPCEGFNRITSMTVTNSAFSDDQAEFLSLFPNVVALELSNNRLTYLPEAVMAMPRLGQLGLGENPLVWGRHSLDRLKRLRHLKVLDLSFNRLMSEPPDVGGMPHLRELYLRNTSLTQWPDGLFEVQRPEQFFLDLQNTEIKTVPQFLPWQPQAELVARTRLDRNQLGLDDQERMVSYRLAAGLDPWRTYPPRGEQDSRFWWDHLGSAEKARRRAQWDELENEHGSQGFFDVLRSLQLPEFFETDQDAIDYRLNHNELTANVWRMLDAIHQDEALRKRFFTMASTPGNCADASAQIFNNLGVQTLVHEAYSARAGLTPPAFSGRLAALARQKARLDMVNAIAEDEVARRLTPAEMGGPGLRLTTEVIDGVPGSVDEVQVHAAYQTALKQRLDLPWLASHMVYRETARVDAQMIDEAFEQVTRREQGDGLINRMLNVDFWDEYLDATYADELQQNTRFYQAKAEQVDDLQQAQHAWVQASNAAREALRQPLKVLADALGVPDDEVFIEQPIPQTTCDRLLLALASEEKNLARRLTREALKPVN</sequence>
<accession>A0A1S2UDG9</accession>
<feature type="domain" description="NEL" evidence="7">
    <location>
        <begin position="1276"/>
        <end position="1625"/>
    </location>
</feature>
<dbReference type="EMBL" id="FNTS01000002">
    <property type="protein sequence ID" value="SEE24487.1"/>
    <property type="molecule type" value="Genomic_DNA"/>
</dbReference>
<dbReference type="RefSeq" id="WP_074851686.1">
    <property type="nucleotide sequence ID" value="NZ_FNTS01000002.1"/>
</dbReference>
<dbReference type="InterPro" id="IPR001611">
    <property type="entry name" value="Leu-rich_rpt"/>
</dbReference>
<dbReference type="Pfam" id="PF20178">
    <property type="entry name" value="ToxA_N"/>
    <property type="match status" value="1"/>
</dbReference>
<dbReference type="EMBL" id="MDDR01000065">
    <property type="protein sequence ID" value="OIN43958.1"/>
    <property type="molecule type" value="Genomic_DNA"/>
</dbReference>
<keyword evidence="6" id="KW-1035">Host cytoplasm</keyword>
<proteinExistence type="inferred from homology"/>
<keyword evidence="6" id="KW-0964">Secreted</keyword>
<dbReference type="GO" id="GO:0005737">
    <property type="term" value="C:cytoplasm"/>
    <property type="evidence" value="ECO:0007669"/>
    <property type="project" value="TreeGrafter"/>
</dbReference>
<keyword evidence="4" id="KW-0677">Repeat</keyword>
<dbReference type="Pfam" id="PF14496">
    <property type="entry name" value="NEL"/>
    <property type="match status" value="1"/>
</dbReference>
<dbReference type="SUPFAM" id="SSF52058">
    <property type="entry name" value="L domain-like"/>
    <property type="match status" value="1"/>
</dbReference>
<evidence type="ECO:0000313" key="8">
    <source>
        <dbReference type="EMBL" id="OIN43958.1"/>
    </source>
</evidence>
<keyword evidence="6" id="KW-0833">Ubl conjugation pathway</keyword>
<gene>
    <name evidence="8" type="ORF">BFL40_31380</name>
    <name evidence="9" type="ORF">SAMN04515675_4591</name>
</gene>